<keyword evidence="2" id="KW-1185">Reference proteome</keyword>
<proteinExistence type="predicted"/>
<name>A0ABY8EGB3_9FIRM</name>
<protein>
    <recommendedName>
        <fullName evidence="3">Phage protein</fullName>
    </recommendedName>
</protein>
<sequence>MKDDIKGLLEIITDMAAYTECDLVFVEGIANKHGLTIDEDLEVKELEGENR</sequence>
<evidence type="ECO:0000313" key="2">
    <source>
        <dbReference type="Proteomes" id="UP001222800"/>
    </source>
</evidence>
<dbReference type="Proteomes" id="UP001222800">
    <property type="component" value="Chromosome"/>
</dbReference>
<gene>
    <name evidence="1" type="ORF">P4S50_07910</name>
</gene>
<reference evidence="1 2" key="1">
    <citation type="submission" date="2023-03" db="EMBL/GenBank/DDBJ databases">
        <title>Complete genome sequence of Tepidibacter sp. SWIR-1, isolated from a deep-sea hydrothermal vent.</title>
        <authorList>
            <person name="Li X."/>
        </authorList>
    </citation>
    <scope>NUCLEOTIDE SEQUENCE [LARGE SCALE GENOMIC DNA]</scope>
    <source>
        <strain evidence="1 2">SWIR-1</strain>
    </source>
</reference>
<organism evidence="1 2">
    <name type="scientific">Tepidibacter hydrothermalis</name>
    <dbReference type="NCBI Taxonomy" id="3036126"/>
    <lineage>
        <taxon>Bacteria</taxon>
        <taxon>Bacillati</taxon>
        <taxon>Bacillota</taxon>
        <taxon>Clostridia</taxon>
        <taxon>Peptostreptococcales</taxon>
        <taxon>Peptostreptococcaceae</taxon>
        <taxon>Tepidibacter</taxon>
    </lineage>
</organism>
<dbReference type="EMBL" id="CP120733">
    <property type="protein sequence ID" value="WFD11991.1"/>
    <property type="molecule type" value="Genomic_DNA"/>
</dbReference>
<accession>A0ABY8EGB3</accession>
<dbReference type="RefSeq" id="WP_277734230.1">
    <property type="nucleotide sequence ID" value="NZ_CP120733.1"/>
</dbReference>
<evidence type="ECO:0008006" key="3">
    <source>
        <dbReference type="Google" id="ProtNLM"/>
    </source>
</evidence>
<evidence type="ECO:0000313" key="1">
    <source>
        <dbReference type="EMBL" id="WFD11991.1"/>
    </source>
</evidence>